<name>A0A4R2HQD8_9ACTN</name>
<gene>
    <name evidence="1" type="ORF">EV652_104294</name>
</gene>
<dbReference type="AlphaFoldDB" id="A0A4R2HQD8"/>
<dbReference type="EMBL" id="SLWN01000004">
    <property type="protein sequence ID" value="TCO32688.1"/>
    <property type="molecule type" value="Genomic_DNA"/>
</dbReference>
<reference evidence="1 2" key="1">
    <citation type="journal article" date="2015" name="Stand. Genomic Sci.">
        <title>Genomic Encyclopedia of Bacterial and Archaeal Type Strains, Phase III: the genomes of soil and plant-associated and newly described type strains.</title>
        <authorList>
            <person name="Whitman W.B."/>
            <person name="Woyke T."/>
            <person name="Klenk H.P."/>
            <person name="Zhou Y."/>
            <person name="Lilburn T.G."/>
            <person name="Beck B.J."/>
            <person name="De Vos P."/>
            <person name="Vandamme P."/>
            <person name="Eisen J.A."/>
            <person name="Garrity G."/>
            <person name="Hugenholtz P."/>
            <person name="Kyrpides N.C."/>
        </authorList>
    </citation>
    <scope>NUCLEOTIDE SEQUENCE [LARGE SCALE GENOMIC DNA]</scope>
    <source>
        <strain evidence="1 2">VKM Ac-2572</strain>
    </source>
</reference>
<accession>A0A4R2HQD8</accession>
<evidence type="ECO:0000313" key="1">
    <source>
        <dbReference type="EMBL" id="TCO32688.1"/>
    </source>
</evidence>
<dbReference type="Proteomes" id="UP000294508">
    <property type="component" value="Unassembled WGS sequence"/>
</dbReference>
<sequence length="94" mass="10412">MSADYEVEYPASLDGYELETEAKGYLVDLVVRSGPRRWNLTVYDPTRLSQEVADELRISGYFALPNLLVVPEVTRDAIATALNALAATDFADLD</sequence>
<protein>
    <submittedName>
        <fullName evidence="1">Uncharacterized protein</fullName>
    </submittedName>
</protein>
<comment type="caution">
    <text evidence="1">The sequence shown here is derived from an EMBL/GenBank/DDBJ whole genome shotgun (WGS) entry which is preliminary data.</text>
</comment>
<organism evidence="1 2">
    <name type="scientific">Kribbella steppae</name>
    <dbReference type="NCBI Taxonomy" id="2512223"/>
    <lineage>
        <taxon>Bacteria</taxon>
        <taxon>Bacillati</taxon>
        <taxon>Actinomycetota</taxon>
        <taxon>Actinomycetes</taxon>
        <taxon>Propionibacteriales</taxon>
        <taxon>Kribbellaceae</taxon>
        <taxon>Kribbella</taxon>
    </lineage>
</organism>
<evidence type="ECO:0000313" key="2">
    <source>
        <dbReference type="Proteomes" id="UP000294508"/>
    </source>
</evidence>
<keyword evidence="2" id="KW-1185">Reference proteome</keyword>
<proteinExistence type="predicted"/>
<dbReference type="RefSeq" id="WP_132209457.1">
    <property type="nucleotide sequence ID" value="NZ_SLWN01000004.1"/>
</dbReference>
<dbReference type="OrthoDB" id="513474at2"/>